<feature type="transmembrane region" description="Helical" evidence="1">
    <location>
        <begin position="169"/>
        <end position="187"/>
    </location>
</feature>
<feature type="transmembrane region" description="Helical" evidence="1">
    <location>
        <begin position="222"/>
        <end position="242"/>
    </location>
</feature>
<feature type="domain" description="DUF2157" evidence="2">
    <location>
        <begin position="16"/>
        <end position="167"/>
    </location>
</feature>
<dbReference type="EMBL" id="RCBY01000144">
    <property type="protein sequence ID" value="RQH33472.1"/>
    <property type="molecule type" value="Genomic_DNA"/>
</dbReference>
<keyword evidence="4" id="KW-1185">Reference proteome</keyword>
<proteinExistence type="predicted"/>
<feature type="transmembrane region" description="Helical" evidence="1">
    <location>
        <begin position="119"/>
        <end position="139"/>
    </location>
</feature>
<evidence type="ECO:0000259" key="2">
    <source>
        <dbReference type="Pfam" id="PF09925"/>
    </source>
</evidence>
<feature type="transmembrane region" description="Helical" evidence="1">
    <location>
        <begin position="361"/>
        <end position="379"/>
    </location>
</feature>
<keyword evidence="1" id="KW-0472">Membrane</keyword>
<sequence>MITEKFRRQLRKEAKLWQTEELISDRFYQQLSERYQFDALEETASARFITILISLGGILLGLGIITFVSANWQQWSRGVKTLLLLTLFILVNTCGFYLWRQPNNLPNTTSKKQRLGHGLLIFGALILGANIAFMAQMFHIGGSPYGLYIVWGLGVLVMAYSLQLESLGIMAILLIGLGYLMGLSTIFDSVEFSWLKAIIKYMALVAVLLLIPLAYWCSSKIIFFLATSILLLALEISLWQIFYLSNNSFLGAIALTLPPALLWGYDDTILPKIDSRFFQQLARSLAIWYLSIGFLYLSFRRIWNYVLTKDLSDGNTSLQFSWLTLIEVLIFIGFSVWEWFNLAQTDRTNSHRWQLDSVSSVILGFIVVTTILCFWHLSINEIPEIATFIINIEMFLLAAGLIRIGLMRGIRGGFWGGLVLLTLQILCRTFEYNTELLLKSFVFILCGVGVIAAGLWFERHLLSKN</sequence>
<dbReference type="AlphaFoldDB" id="A0A3N6MZX4"/>
<dbReference type="InterPro" id="IPR018677">
    <property type="entry name" value="DUF2157"/>
</dbReference>
<feature type="transmembrane region" description="Helical" evidence="1">
    <location>
        <begin position="385"/>
        <end position="406"/>
    </location>
</feature>
<accession>A0A3N6MZX4</accession>
<dbReference type="RefSeq" id="WP_124147374.1">
    <property type="nucleotide sequence ID" value="NZ_CAWOKI010000258.1"/>
</dbReference>
<keyword evidence="1" id="KW-1133">Transmembrane helix</keyword>
<comment type="caution">
    <text evidence="3">The sequence shown here is derived from an EMBL/GenBank/DDBJ whole genome shotgun (WGS) entry which is preliminary data.</text>
</comment>
<protein>
    <submittedName>
        <fullName evidence="3">DUF2157 domain-containing protein</fullName>
    </submittedName>
</protein>
<dbReference type="OrthoDB" id="416867at2"/>
<feature type="transmembrane region" description="Helical" evidence="1">
    <location>
        <begin position="82"/>
        <end position="99"/>
    </location>
</feature>
<feature type="transmembrane region" description="Helical" evidence="1">
    <location>
        <begin position="277"/>
        <end position="299"/>
    </location>
</feature>
<feature type="transmembrane region" description="Helical" evidence="1">
    <location>
        <begin position="193"/>
        <end position="215"/>
    </location>
</feature>
<reference evidence="3 4" key="1">
    <citation type="journal article" date="2018" name="ACS Chem. Biol.">
        <title>Ketoreductase domain dysfunction expands chemodiversity: malyngamide biosynthesis in the cyanobacterium Okeania hirsuta.</title>
        <authorList>
            <person name="Moss N.A."/>
            <person name="Leao T."/>
            <person name="Rankin M."/>
            <person name="McCullough T.M."/>
            <person name="Qu P."/>
            <person name="Korobeynikov A."/>
            <person name="Smith J.L."/>
            <person name="Gerwick L."/>
            <person name="Gerwick W.H."/>
        </authorList>
    </citation>
    <scope>NUCLEOTIDE SEQUENCE [LARGE SCALE GENOMIC DNA]</scope>
    <source>
        <strain evidence="3 4">PAB10Feb10-1</strain>
    </source>
</reference>
<feature type="transmembrane region" description="Helical" evidence="1">
    <location>
        <begin position="319"/>
        <end position="340"/>
    </location>
</feature>
<dbReference type="Pfam" id="PF09925">
    <property type="entry name" value="DUF2157"/>
    <property type="match status" value="1"/>
</dbReference>
<evidence type="ECO:0000256" key="1">
    <source>
        <dbReference type="SAM" id="Phobius"/>
    </source>
</evidence>
<keyword evidence="1" id="KW-0812">Transmembrane</keyword>
<gene>
    <name evidence="3" type="ORF">D5R40_21595</name>
</gene>
<evidence type="ECO:0000313" key="4">
    <source>
        <dbReference type="Proteomes" id="UP000269154"/>
    </source>
</evidence>
<feature type="transmembrane region" description="Helical" evidence="1">
    <location>
        <begin position="48"/>
        <end position="70"/>
    </location>
</feature>
<dbReference type="Proteomes" id="UP000269154">
    <property type="component" value="Unassembled WGS sequence"/>
</dbReference>
<feature type="transmembrane region" description="Helical" evidence="1">
    <location>
        <begin position="248"/>
        <end position="265"/>
    </location>
</feature>
<feature type="transmembrane region" description="Helical" evidence="1">
    <location>
        <begin position="437"/>
        <end position="457"/>
    </location>
</feature>
<organism evidence="3 4">
    <name type="scientific">Okeania hirsuta</name>
    <dbReference type="NCBI Taxonomy" id="1458930"/>
    <lineage>
        <taxon>Bacteria</taxon>
        <taxon>Bacillati</taxon>
        <taxon>Cyanobacteriota</taxon>
        <taxon>Cyanophyceae</taxon>
        <taxon>Oscillatoriophycideae</taxon>
        <taxon>Oscillatoriales</taxon>
        <taxon>Microcoleaceae</taxon>
        <taxon>Okeania</taxon>
    </lineage>
</organism>
<feature type="transmembrane region" description="Helical" evidence="1">
    <location>
        <begin position="145"/>
        <end position="162"/>
    </location>
</feature>
<name>A0A3N6MZX4_9CYAN</name>
<feature type="transmembrane region" description="Helical" evidence="1">
    <location>
        <begin position="413"/>
        <end position="431"/>
    </location>
</feature>
<evidence type="ECO:0000313" key="3">
    <source>
        <dbReference type="EMBL" id="RQH33472.1"/>
    </source>
</evidence>